<name>A0A1H9Y1Y2_9FIRM</name>
<dbReference type="NCBIfam" id="TIGR02860">
    <property type="entry name" value="spore_IV_B"/>
    <property type="match status" value="1"/>
</dbReference>
<proteinExistence type="predicted"/>
<dbReference type="SMART" id="SM00228">
    <property type="entry name" value="PDZ"/>
    <property type="match status" value="1"/>
</dbReference>
<dbReference type="Pfam" id="PF05580">
    <property type="entry name" value="Peptidase_S55"/>
    <property type="match status" value="1"/>
</dbReference>
<evidence type="ECO:0000313" key="3">
    <source>
        <dbReference type="Proteomes" id="UP000243819"/>
    </source>
</evidence>
<dbReference type="SUPFAM" id="SSF50494">
    <property type="entry name" value="Trypsin-like serine proteases"/>
    <property type="match status" value="1"/>
</dbReference>
<dbReference type="RefSeq" id="WP_177159621.1">
    <property type="nucleotide sequence ID" value="NZ_FOIF01000001.1"/>
</dbReference>
<dbReference type="Gene3D" id="2.30.42.10">
    <property type="match status" value="1"/>
</dbReference>
<dbReference type="InterPro" id="IPR008763">
    <property type="entry name" value="Peptidase_S55"/>
</dbReference>
<dbReference type="InterPro" id="IPR036034">
    <property type="entry name" value="PDZ_sf"/>
</dbReference>
<dbReference type="SUPFAM" id="SSF50156">
    <property type="entry name" value="PDZ domain-like"/>
    <property type="match status" value="1"/>
</dbReference>
<dbReference type="EMBL" id="FOIF01000001">
    <property type="protein sequence ID" value="SES62722.1"/>
    <property type="molecule type" value="Genomic_DNA"/>
</dbReference>
<dbReference type="Pfam" id="PF13180">
    <property type="entry name" value="PDZ_2"/>
    <property type="match status" value="1"/>
</dbReference>
<dbReference type="AlphaFoldDB" id="A0A1H9Y1Y2"/>
<protein>
    <submittedName>
        <fullName evidence="2">Stage IV sporulation protein B</fullName>
    </submittedName>
</protein>
<dbReference type="Proteomes" id="UP000243819">
    <property type="component" value="Unassembled WGS sequence"/>
</dbReference>
<evidence type="ECO:0000313" key="2">
    <source>
        <dbReference type="EMBL" id="SES62722.1"/>
    </source>
</evidence>
<reference evidence="3" key="1">
    <citation type="submission" date="2016-10" db="EMBL/GenBank/DDBJ databases">
        <authorList>
            <person name="Varghese N."/>
            <person name="Submissions S."/>
        </authorList>
    </citation>
    <scope>NUCLEOTIDE SEQUENCE [LARGE SCALE GENOMIC DNA]</scope>
    <source>
        <strain evidence="3">DSM 13577</strain>
    </source>
</reference>
<gene>
    <name evidence="2" type="ORF">SAMN03080614_100178</name>
</gene>
<evidence type="ECO:0000259" key="1">
    <source>
        <dbReference type="PROSITE" id="PS51494"/>
    </source>
</evidence>
<accession>A0A1H9Y1Y2</accession>
<dbReference type="InterPro" id="IPR009003">
    <property type="entry name" value="Peptidase_S1_PA"/>
</dbReference>
<feature type="domain" description="Peptidase S55" evidence="1">
    <location>
        <begin position="200"/>
        <end position="431"/>
    </location>
</feature>
<dbReference type="InterPro" id="IPR014219">
    <property type="entry name" value="SpoIVB"/>
</dbReference>
<dbReference type="STRING" id="1120990.SAMN03080614_100178"/>
<sequence length="431" mass="47497">MEKDIRKLLGIIIACLIVVISFSTPMRTFYSFPDNVRMFYGEEHHLELGLPIGITAINKGEQILINGIEVADKRVALDVSQGIKFRPENLGSYEIQFNLLGIIPIKRLNVEVVPPIYVYPGGESIGVKISQEGVLVVGLDKVETKNGSVQPAKNAGFEVGDTILKINGEDVGDVERAATLIEEFSRKGKKLNFTVKRKDKILELTVKPEKCKQTNTYRIGLFIKDSTAGVGTMTFVQPETGIYGALGHIITDSTTQKPVDLYNGKIMESTITSVVPSKKGSPGEKRGIIKYKSSFQGDIKINSEFGIFGQLEDIKMFEKKKEQIPIALKHQIKTGPAQIMTVIEGDNVEVFDVEIEKILIQNNPAPKGLVLKITDEKLLEKTGGIVQGMSGSPIIQNGKLIGAVTHVFVNDPTRGYGCFIEWMIMESKTID</sequence>
<organism evidence="2 3">
    <name type="scientific">Anaerobranca gottschalkii DSM 13577</name>
    <dbReference type="NCBI Taxonomy" id="1120990"/>
    <lineage>
        <taxon>Bacteria</taxon>
        <taxon>Bacillati</taxon>
        <taxon>Bacillota</taxon>
        <taxon>Clostridia</taxon>
        <taxon>Eubacteriales</taxon>
        <taxon>Proteinivoracaceae</taxon>
        <taxon>Anaerobranca</taxon>
    </lineage>
</organism>
<keyword evidence="3" id="KW-1185">Reference proteome</keyword>
<dbReference type="PROSITE" id="PS51494">
    <property type="entry name" value="SPOIVB"/>
    <property type="match status" value="1"/>
</dbReference>
<dbReference type="InterPro" id="IPR001478">
    <property type="entry name" value="PDZ"/>
</dbReference>